<sequence length="288" mass="30772">MHPTFAIVSPRGERIELATSASSLSPFHLDDETTGLGFVDREVQVSASTGDGGRLRATRTASRPFTLVVDVWGRTVAERDENLVTLARVARRVNGFPLPRLQATMPDGVVYELPFVHEGGGDSLKRVAAGGPQVVPLACIAPDPYWTARDATPYTIKGLQSTGTFLPGLAEMRLTSSASSGVLYVENEGDADALPTWQITGPTKLATISLGTRRFTIGPLAIGEVVTIDTTTRTATFANGTNAYHLFGVAPYLFPIPPGRNELGVVMQDATAATSAVCFFRPRKEVIL</sequence>
<organism evidence="1 2">
    <name type="scientific">Microbacterium phage Percival</name>
    <dbReference type="NCBI Taxonomy" id="2201439"/>
    <lineage>
        <taxon>Viruses</taxon>
        <taxon>Duplodnaviria</taxon>
        <taxon>Heunggongvirae</taxon>
        <taxon>Uroviricota</taxon>
        <taxon>Caudoviricetes</taxon>
        <taxon>Casidaviridae</taxon>
        <taxon>Percivalvirus</taxon>
        <taxon>Percivalvirus percival</taxon>
    </lineage>
</organism>
<evidence type="ECO:0000313" key="1">
    <source>
        <dbReference type="EMBL" id="AWY05704.1"/>
    </source>
</evidence>
<accession>A0A2Z4Q6U9</accession>
<keyword evidence="2" id="KW-1185">Reference proteome</keyword>
<gene>
    <name evidence="1" type="primary">16</name>
    <name evidence="1" type="ORF">PBI_PERCIVAL_16</name>
</gene>
<dbReference type="Proteomes" id="UP000250990">
    <property type="component" value="Segment"/>
</dbReference>
<proteinExistence type="predicted"/>
<name>A0A2Z4Q6U9_9CAUD</name>
<dbReference type="EMBL" id="MH271308">
    <property type="protein sequence ID" value="AWY05704.1"/>
    <property type="molecule type" value="Genomic_DNA"/>
</dbReference>
<protein>
    <submittedName>
        <fullName evidence="1">Minor tail protein</fullName>
    </submittedName>
</protein>
<evidence type="ECO:0000313" key="2">
    <source>
        <dbReference type="Proteomes" id="UP000250990"/>
    </source>
</evidence>
<reference evidence="2" key="1">
    <citation type="submission" date="2018-04" db="EMBL/GenBank/DDBJ databases">
        <authorList>
            <person name="Go L.Y."/>
            <person name="Mitchell J.A."/>
        </authorList>
    </citation>
    <scope>NUCLEOTIDE SEQUENCE [LARGE SCALE GENOMIC DNA]</scope>
</reference>